<reference evidence="1" key="1">
    <citation type="journal article" date="2014" name="Front. Microbiol.">
        <title>High frequency of phylogenetically diverse reductive dehalogenase-homologous genes in deep subseafloor sedimentary metagenomes.</title>
        <authorList>
            <person name="Kawai M."/>
            <person name="Futagami T."/>
            <person name="Toyoda A."/>
            <person name="Takaki Y."/>
            <person name="Nishi S."/>
            <person name="Hori S."/>
            <person name="Arai W."/>
            <person name="Tsubouchi T."/>
            <person name="Morono Y."/>
            <person name="Uchiyama I."/>
            <person name="Ito T."/>
            <person name="Fujiyama A."/>
            <person name="Inagaki F."/>
            <person name="Takami H."/>
        </authorList>
    </citation>
    <scope>NUCLEOTIDE SEQUENCE</scope>
    <source>
        <strain evidence="1">Expedition CK06-06</strain>
    </source>
</reference>
<dbReference type="AlphaFoldDB" id="X1RJK5"/>
<organism evidence="1">
    <name type="scientific">marine sediment metagenome</name>
    <dbReference type="NCBI Taxonomy" id="412755"/>
    <lineage>
        <taxon>unclassified sequences</taxon>
        <taxon>metagenomes</taxon>
        <taxon>ecological metagenomes</taxon>
    </lineage>
</organism>
<sequence length="99" mass="11792">DLMWHPVLMQQKEGNLYEGFYLGILPDAWLVEVKDTSMGYPGYVSSLPQDITHKETKNRYSQGSRSRHWRPKAIEDVQTQRIGKKRESEERWIWKQVDN</sequence>
<feature type="non-terminal residue" evidence="1">
    <location>
        <position position="99"/>
    </location>
</feature>
<gene>
    <name evidence="1" type="ORF">S06H3_65290</name>
</gene>
<name>X1RJK5_9ZZZZ</name>
<proteinExistence type="predicted"/>
<accession>X1RJK5</accession>
<comment type="caution">
    <text evidence="1">The sequence shown here is derived from an EMBL/GenBank/DDBJ whole genome shotgun (WGS) entry which is preliminary data.</text>
</comment>
<protein>
    <submittedName>
        <fullName evidence="1">Uncharacterized protein</fullName>
    </submittedName>
</protein>
<dbReference type="EMBL" id="BARV01043902">
    <property type="protein sequence ID" value="GAI67126.1"/>
    <property type="molecule type" value="Genomic_DNA"/>
</dbReference>
<evidence type="ECO:0000313" key="1">
    <source>
        <dbReference type="EMBL" id="GAI67126.1"/>
    </source>
</evidence>
<feature type="non-terminal residue" evidence="1">
    <location>
        <position position="1"/>
    </location>
</feature>